<gene>
    <name evidence="3" type="ORF">SAMN04244572_02511</name>
    <name evidence="2" type="ORF">SAMN04244579_02260</name>
</gene>
<protein>
    <submittedName>
        <fullName evidence="2">Peptidase inhibitor I78 family protein</fullName>
    </submittedName>
</protein>
<feature type="chain" id="PRO_5011394548" evidence="1">
    <location>
        <begin position="24"/>
        <end position="102"/>
    </location>
</feature>
<dbReference type="PANTHER" id="PTHR39600">
    <property type="entry name" value="PEPTIDASE INHIBITOR I78 FAMILY PROTEIN"/>
    <property type="match status" value="1"/>
</dbReference>
<proteinExistence type="predicted"/>
<evidence type="ECO:0000313" key="3">
    <source>
        <dbReference type="EMBL" id="SEJ03685.1"/>
    </source>
</evidence>
<evidence type="ECO:0000313" key="2">
    <source>
        <dbReference type="EMBL" id="SEI86107.1"/>
    </source>
</evidence>
<dbReference type="Pfam" id="PF11720">
    <property type="entry name" value="Inhibitor_I78"/>
    <property type="match status" value="1"/>
</dbReference>
<dbReference type="InterPro" id="IPR021719">
    <property type="entry name" value="Prot_inh_I78"/>
</dbReference>
<dbReference type="Gene3D" id="3.30.10.10">
    <property type="entry name" value="Trypsin Inhibitor V, subunit A"/>
    <property type="match status" value="1"/>
</dbReference>
<reference evidence="4 5" key="1">
    <citation type="submission" date="2016-10" db="EMBL/GenBank/DDBJ databases">
        <authorList>
            <person name="de Groot N.N."/>
        </authorList>
    </citation>
    <scope>NUCLEOTIDE SEQUENCE [LARGE SCALE GENOMIC DNA]</scope>
    <source>
        <strain evidence="2 4">DSM 1041</strain>
        <strain evidence="3 5">DSM 373</strain>
    </source>
</reference>
<dbReference type="AlphaFoldDB" id="A0A1H6U905"/>
<evidence type="ECO:0000256" key="1">
    <source>
        <dbReference type="SAM" id="SignalP"/>
    </source>
</evidence>
<evidence type="ECO:0000313" key="5">
    <source>
        <dbReference type="Proteomes" id="UP000199250"/>
    </source>
</evidence>
<dbReference type="EMBL" id="FNYQ01000041">
    <property type="protein sequence ID" value="SEJ03685.1"/>
    <property type="molecule type" value="Genomic_DNA"/>
</dbReference>
<accession>A0A1H6U905</accession>
<sequence>MISRHATPSLLFAALLLAGCSFADKSEPRPAAASAQGCDAGAVQGLIGQTASPDLLEQARQRAGAQTARVIGPHDNITLDYNSRRLNLEVDERLTIGQIHCG</sequence>
<dbReference type="Proteomes" id="UP000199250">
    <property type="component" value="Unassembled WGS sequence"/>
</dbReference>
<organism evidence="2 4">
    <name type="scientific">Azotobacter beijerinckii</name>
    <dbReference type="NCBI Taxonomy" id="170623"/>
    <lineage>
        <taxon>Bacteria</taxon>
        <taxon>Pseudomonadati</taxon>
        <taxon>Pseudomonadota</taxon>
        <taxon>Gammaproteobacteria</taxon>
        <taxon>Pseudomonadales</taxon>
        <taxon>Pseudomonadaceae</taxon>
        <taxon>Azotobacter</taxon>
    </lineage>
</organism>
<dbReference type="PROSITE" id="PS51257">
    <property type="entry name" value="PROKAR_LIPOPROTEIN"/>
    <property type="match status" value="1"/>
</dbReference>
<name>A0A1H6U905_9GAMM</name>
<dbReference type="Proteomes" id="UP000199005">
    <property type="component" value="Unassembled WGS sequence"/>
</dbReference>
<dbReference type="EMBL" id="FNYO01000023">
    <property type="protein sequence ID" value="SEI86107.1"/>
    <property type="molecule type" value="Genomic_DNA"/>
</dbReference>
<keyword evidence="1" id="KW-0732">Signal</keyword>
<dbReference type="PANTHER" id="PTHR39600:SF1">
    <property type="entry name" value="PEPTIDASE INHIBITOR I78 FAMILY PROTEIN"/>
    <property type="match status" value="1"/>
</dbReference>
<evidence type="ECO:0000313" key="4">
    <source>
        <dbReference type="Proteomes" id="UP000199005"/>
    </source>
</evidence>
<feature type="signal peptide" evidence="1">
    <location>
        <begin position="1"/>
        <end position="23"/>
    </location>
</feature>
<dbReference type="RefSeq" id="WP_170849353.1">
    <property type="nucleotide sequence ID" value="NZ_FNYO01000023.1"/>
</dbReference>